<dbReference type="AlphaFoldDB" id="Q3A3Y3"/>
<reference evidence="3" key="1">
    <citation type="submission" date="2005-10" db="EMBL/GenBank/DDBJ databases">
        <title>Complete sequence of Pelobacter carbinolicus DSM 2380.</title>
        <authorList>
            <person name="Copeland A."/>
            <person name="Lucas S."/>
            <person name="Lapidus A."/>
            <person name="Barry K."/>
            <person name="Detter J.C."/>
            <person name="Glavina T."/>
            <person name="Hammon N."/>
            <person name="Israni S."/>
            <person name="Pitluck S."/>
            <person name="Chertkov O."/>
            <person name="Schmutz J."/>
            <person name="Larimer F."/>
            <person name="Land M."/>
            <person name="Kyrpides N."/>
            <person name="Ivanova N."/>
            <person name="Richardson P."/>
        </authorList>
    </citation>
    <scope>NUCLEOTIDE SEQUENCE [LARGE SCALE GENOMIC DNA]</scope>
    <source>
        <strain evidence="3">DSM 2380 / NBRC 103641 / GraBd1</strain>
    </source>
</reference>
<proteinExistence type="predicted"/>
<dbReference type="Pfam" id="PF04350">
    <property type="entry name" value="PilO"/>
    <property type="match status" value="1"/>
</dbReference>
<dbReference type="STRING" id="338963.Pcar_1681"/>
<dbReference type="Proteomes" id="UP000002534">
    <property type="component" value="Chromosome"/>
</dbReference>
<dbReference type="RefSeq" id="WP_011341415.1">
    <property type="nucleotide sequence ID" value="NC_007498.2"/>
</dbReference>
<accession>Q3A3Y3</accession>
<sequence length="184" mass="21190">MGMKHILAELWRSRDVQSWVVFGGLLVNLILCLLLFSVMLPGLNKDRADLIRKQANMRGLGEHDPNRQVSRMSAQLDVFYGRVAAYENFPDFIRQLYQYAGDSGFNINRINYQPGKTDLPTVLKYELDFSVTGQYRQIKTFLEALENWTQLVVVEEVQLAARQPGRDSVELRIRLVAYFKTVSS</sequence>
<evidence type="ECO:0000313" key="2">
    <source>
        <dbReference type="EMBL" id="ABA88924.1"/>
    </source>
</evidence>
<dbReference type="Gene3D" id="3.30.70.60">
    <property type="match status" value="1"/>
</dbReference>
<organism evidence="2 3">
    <name type="scientific">Syntrophotalea carbinolica (strain DSM 2380 / NBRC 103641 / GraBd1)</name>
    <name type="common">Pelobacter carbinolicus</name>
    <dbReference type="NCBI Taxonomy" id="338963"/>
    <lineage>
        <taxon>Bacteria</taxon>
        <taxon>Pseudomonadati</taxon>
        <taxon>Thermodesulfobacteriota</taxon>
        <taxon>Desulfuromonadia</taxon>
        <taxon>Desulfuromonadales</taxon>
        <taxon>Syntrophotaleaceae</taxon>
        <taxon>Syntrophotalea</taxon>
    </lineage>
</organism>
<keyword evidence="1" id="KW-0472">Membrane</keyword>
<feature type="transmembrane region" description="Helical" evidence="1">
    <location>
        <begin position="20"/>
        <end position="43"/>
    </location>
</feature>
<reference evidence="2 3" key="2">
    <citation type="journal article" date="2012" name="BMC Genomics">
        <title>The genome of Pelobacter carbinolicus reveals surprising metabolic capabilities and physiological features.</title>
        <authorList>
            <person name="Aklujkar M."/>
            <person name="Haveman S.A."/>
            <person name="Didonato R.Jr."/>
            <person name="Chertkov O."/>
            <person name="Han C.S."/>
            <person name="Land M.L."/>
            <person name="Brown P."/>
            <person name="Lovley D.R."/>
        </authorList>
    </citation>
    <scope>NUCLEOTIDE SEQUENCE [LARGE SCALE GENOMIC DNA]</scope>
    <source>
        <strain evidence="3">DSM 2380 / NBRC 103641 / GraBd1</strain>
    </source>
</reference>
<gene>
    <name evidence="2" type="primary">pulO-1</name>
    <name evidence="2" type="ordered locus">Pcar_1681</name>
</gene>
<evidence type="ECO:0000256" key="1">
    <source>
        <dbReference type="SAM" id="Phobius"/>
    </source>
</evidence>
<keyword evidence="3" id="KW-1185">Reference proteome</keyword>
<evidence type="ECO:0000313" key="3">
    <source>
        <dbReference type="Proteomes" id="UP000002534"/>
    </source>
</evidence>
<dbReference type="KEGG" id="pca:Pcar_1681"/>
<protein>
    <submittedName>
        <fullName evidence="2">Type II secretion system protein PulO, putative</fullName>
    </submittedName>
</protein>
<dbReference type="OrthoDB" id="5396539at2"/>
<dbReference type="InterPro" id="IPR007445">
    <property type="entry name" value="PilO"/>
</dbReference>
<dbReference type="GO" id="GO:0043683">
    <property type="term" value="P:type IV pilus assembly"/>
    <property type="evidence" value="ECO:0007669"/>
    <property type="project" value="InterPro"/>
</dbReference>
<dbReference type="HOGENOM" id="CLU_125907_0_0_7"/>
<dbReference type="GO" id="GO:0043107">
    <property type="term" value="P:type IV pilus-dependent motility"/>
    <property type="evidence" value="ECO:0007669"/>
    <property type="project" value="InterPro"/>
</dbReference>
<dbReference type="EMBL" id="CP000142">
    <property type="protein sequence ID" value="ABA88924.1"/>
    <property type="molecule type" value="Genomic_DNA"/>
</dbReference>
<dbReference type="InterPro" id="IPR014717">
    <property type="entry name" value="Transl_elong_EF1B/ribsomal_bS6"/>
</dbReference>
<keyword evidence="1" id="KW-0812">Transmembrane</keyword>
<keyword evidence="1" id="KW-1133">Transmembrane helix</keyword>
<name>Q3A3Y3_SYNC1</name>